<dbReference type="CDD" id="cd02215">
    <property type="entry name" value="cupin_QDO_N_C"/>
    <property type="match status" value="1"/>
</dbReference>
<accession>A0A5N6V321</accession>
<keyword evidence="3" id="KW-1185">Reference proteome</keyword>
<dbReference type="EMBL" id="ML738602">
    <property type="protein sequence ID" value="KAE8165237.1"/>
    <property type="molecule type" value="Genomic_DNA"/>
</dbReference>
<dbReference type="PANTHER" id="PTHR36440">
    <property type="entry name" value="PUTATIVE (AFU_ORTHOLOGUE AFUA_8G07350)-RELATED"/>
    <property type="match status" value="1"/>
</dbReference>
<protein>
    <submittedName>
        <fullName evidence="2">RmlC-like cupin domain-containing protein</fullName>
    </submittedName>
</protein>
<reference evidence="2 3" key="1">
    <citation type="submission" date="2019-04" db="EMBL/GenBank/DDBJ databases">
        <title>Friends and foes A comparative genomics study of 23 Aspergillus species from section Flavi.</title>
        <authorList>
            <consortium name="DOE Joint Genome Institute"/>
            <person name="Kjaerbolling I."/>
            <person name="Vesth T."/>
            <person name="Frisvad J.C."/>
            <person name="Nybo J.L."/>
            <person name="Theobald S."/>
            <person name="Kildgaard S."/>
            <person name="Isbrandt T."/>
            <person name="Kuo A."/>
            <person name="Sato A."/>
            <person name="Lyhne E.K."/>
            <person name="Kogle M.E."/>
            <person name="Wiebenga A."/>
            <person name="Kun R.S."/>
            <person name="Lubbers R.J."/>
            <person name="Makela M.R."/>
            <person name="Barry K."/>
            <person name="Chovatia M."/>
            <person name="Clum A."/>
            <person name="Daum C."/>
            <person name="Haridas S."/>
            <person name="He G."/>
            <person name="LaButti K."/>
            <person name="Lipzen A."/>
            <person name="Mondo S."/>
            <person name="Riley R."/>
            <person name="Salamov A."/>
            <person name="Simmons B.A."/>
            <person name="Magnuson J.K."/>
            <person name="Henrissat B."/>
            <person name="Mortensen U.H."/>
            <person name="Larsen T.O."/>
            <person name="Devries R.P."/>
            <person name="Grigoriev I.V."/>
            <person name="Machida M."/>
            <person name="Baker S.E."/>
            <person name="Andersen M.R."/>
        </authorList>
    </citation>
    <scope>NUCLEOTIDE SEQUENCE [LARGE SCALE GENOMIC DNA]</scope>
    <source>
        <strain evidence="2 3">CBS 117626</strain>
    </source>
</reference>
<dbReference type="SUPFAM" id="SSF51182">
    <property type="entry name" value="RmlC-like cupins"/>
    <property type="match status" value="1"/>
</dbReference>
<dbReference type="AlphaFoldDB" id="A0A5N6V321"/>
<dbReference type="Gene3D" id="2.60.120.10">
    <property type="entry name" value="Jelly Rolls"/>
    <property type="match status" value="2"/>
</dbReference>
<dbReference type="InterPro" id="IPR013096">
    <property type="entry name" value="Cupin_2"/>
</dbReference>
<feature type="domain" description="Cupin type-2" evidence="1">
    <location>
        <begin position="63"/>
        <end position="114"/>
    </location>
</feature>
<organism evidence="2 3">
    <name type="scientific">Aspergillus tamarii</name>
    <dbReference type="NCBI Taxonomy" id="41984"/>
    <lineage>
        <taxon>Eukaryota</taxon>
        <taxon>Fungi</taxon>
        <taxon>Dikarya</taxon>
        <taxon>Ascomycota</taxon>
        <taxon>Pezizomycotina</taxon>
        <taxon>Eurotiomycetes</taxon>
        <taxon>Eurotiomycetidae</taxon>
        <taxon>Eurotiales</taxon>
        <taxon>Aspergillaceae</taxon>
        <taxon>Aspergillus</taxon>
        <taxon>Aspergillus subgen. Circumdati</taxon>
    </lineage>
</organism>
<proteinExistence type="predicted"/>
<dbReference type="InterPro" id="IPR011051">
    <property type="entry name" value="RmlC_Cupin_sf"/>
</dbReference>
<evidence type="ECO:0000313" key="3">
    <source>
        <dbReference type="Proteomes" id="UP000326950"/>
    </source>
</evidence>
<evidence type="ECO:0000313" key="2">
    <source>
        <dbReference type="EMBL" id="KAE8165237.1"/>
    </source>
</evidence>
<gene>
    <name evidence="2" type="ORF">BDV40DRAFT_309678</name>
</gene>
<dbReference type="Proteomes" id="UP000326950">
    <property type="component" value="Unassembled WGS sequence"/>
</dbReference>
<dbReference type="Pfam" id="PF07883">
    <property type="entry name" value="Cupin_2"/>
    <property type="match status" value="1"/>
</dbReference>
<dbReference type="InterPro" id="IPR014710">
    <property type="entry name" value="RmlC-like_jellyroll"/>
</dbReference>
<dbReference type="PANTHER" id="PTHR36440:SF1">
    <property type="entry name" value="PUTATIVE (AFU_ORTHOLOGUE AFUA_8G07350)-RELATED"/>
    <property type="match status" value="1"/>
</dbReference>
<sequence>MIALRPTDTPPKEAGKAYALGSLCGEIYYIPFSKSAMRLLVTGEVSEGAIALVSTGGSKSDPIGFHYHREAHDVFLCLKGHINIWADNQARTMGPGDFASVPPGITHQYQILGDHSEFIGIIVPGGWEEFFRFLGEPYAGAMWPMTDNRNPMEVLVPRLKEAAERFDMVPQPHLKSFDIQPWADQGENNDLPGAVRPYFLREGSGPAYQLGGSVVRVLATSKESGGKFAIGSLEGSSFHRNEVLAAGLVFPSVHHAYHVVEGTIEFQVDGVSVDLTAAETLYVPKGKRCQIRFVSRYAKTYVFASGGGLVELFVKEGNPYSSPIIPETEPLVELGHIKQVN</sequence>
<name>A0A5N6V321_ASPTM</name>
<dbReference type="OrthoDB" id="2588190at2759"/>
<dbReference type="InterPro" id="IPR053146">
    <property type="entry name" value="QDO-like"/>
</dbReference>
<evidence type="ECO:0000259" key="1">
    <source>
        <dbReference type="Pfam" id="PF07883"/>
    </source>
</evidence>